<evidence type="ECO:0000313" key="12">
    <source>
        <dbReference type="Proteomes" id="UP000664701"/>
    </source>
</evidence>
<feature type="transmembrane region" description="Helical" evidence="9">
    <location>
        <begin position="377"/>
        <end position="395"/>
    </location>
</feature>
<evidence type="ECO:0000313" key="11">
    <source>
        <dbReference type="EMBL" id="WYJ77093.1"/>
    </source>
</evidence>
<evidence type="ECO:0000256" key="7">
    <source>
        <dbReference type="ARBA" id="ARBA00023136"/>
    </source>
</evidence>
<proteinExistence type="predicted"/>
<dbReference type="InterPro" id="IPR004501">
    <property type="entry name" value="PTS_EIIC_3"/>
</dbReference>
<feature type="transmembrane region" description="Helical" evidence="9">
    <location>
        <begin position="301"/>
        <end position="322"/>
    </location>
</feature>
<dbReference type="EMBL" id="CP147251">
    <property type="protein sequence ID" value="WYJ77093.1"/>
    <property type="molecule type" value="Genomic_DNA"/>
</dbReference>
<evidence type="ECO:0000259" key="10">
    <source>
        <dbReference type="PROSITE" id="PS51105"/>
    </source>
</evidence>
<feature type="transmembrane region" description="Helical" evidence="9">
    <location>
        <begin position="61"/>
        <end position="80"/>
    </location>
</feature>
<keyword evidence="12" id="KW-1185">Reference proteome</keyword>
<comment type="subcellular location">
    <subcellularLocation>
        <location evidence="1">Cell membrane</location>
        <topology evidence="1">Multi-pass membrane protein</topology>
    </subcellularLocation>
</comment>
<keyword evidence="3 8" id="KW-1003">Cell membrane</keyword>
<feature type="transmembrane region" description="Helical" evidence="9">
    <location>
        <begin position="211"/>
        <end position="232"/>
    </location>
</feature>
<keyword evidence="2 8" id="KW-0813">Transport</keyword>
<feature type="transmembrane region" description="Helical" evidence="9">
    <location>
        <begin position="267"/>
        <end position="289"/>
    </location>
</feature>
<keyword evidence="5 9" id="KW-0812">Transmembrane</keyword>
<reference evidence="11 12" key="1">
    <citation type="submission" date="2021-03" db="EMBL/GenBank/DDBJ databases">
        <authorList>
            <person name="Gilmore M.S."/>
            <person name="Schwartzman J."/>
            <person name="Van Tyne D."/>
            <person name="Martin M."/>
            <person name="Earl A.M."/>
            <person name="Manson A.L."/>
            <person name="Straub T."/>
            <person name="Salamzade R."/>
            <person name="Saavedra J."/>
            <person name="Lebreton F."/>
            <person name="Prichula J."/>
            <person name="Schaufler K."/>
            <person name="Gaca A."/>
            <person name="Sgardioli B."/>
            <person name="Wagenaar J."/>
            <person name="Strong T."/>
        </authorList>
    </citation>
    <scope>NUCLEOTIDE SEQUENCE [LARGE SCALE GENOMIC DNA]</scope>
    <source>
        <strain evidence="11 12">DIV2402</strain>
    </source>
</reference>
<dbReference type="Proteomes" id="UP000664701">
    <property type="component" value="Chromosome"/>
</dbReference>
<dbReference type="PIRSF" id="PIRSF006351">
    <property type="entry name" value="PTS_EIIC-Cellobiose"/>
    <property type="match status" value="1"/>
</dbReference>
<organism evidence="11 12">
    <name type="scientific">Candidatus Enterococcus lowellii</name>
    <dbReference type="NCBI Taxonomy" id="2230877"/>
    <lineage>
        <taxon>Bacteria</taxon>
        <taxon>Bacillati</taxon>
        <taxon>Bacillota</taxon>
        <taxon>Bacilli</taxon>
        <taxon>Lactobacillales</taxon>
        <taxon>Enterococcaceae</taxon>
        <taxon>Enterococcus</taxon>
    </lineage>
</organism>
<gene>
    <name evidence="11" type="ORF">DOK78_001731</name>
</gene>
<accession>A0ABZ2SMQ0</accession>
<reference evidence="11 12" key="2">
    <citation type="submission" date="2024-03" db="EMBL/GenBank/DDBJ databases">
        <title>The Genome Sequence of Enterococcus sp. DIV2402.</title>
        <authorList>
            <consortium name="The Broad Institute Genomics Platform"/>
            <consortium name="The Broad Institute Microbial Omics Core"/>
            <consortium name="The Broad Institute Genomic Center for Infectious Diseases"/>
            <person name="Earl A."/>
            <person name="Manson A."/>
            <person name="Gilmore M."/>
            <person name="Schwartman J."/>
            <person name="Shea T."/>
            <person name="Abouelleil A."/>
            <person name="Cao P."/>
            <person name="Chapman S."/>
            <person name="Cusick C."/>
            <person name="Young S."/>
            <person name="Neafsey D."/>
            <person name="Nusbaum C."/>
            <person name="Birren B."/>
        </authorList>
    </citation>
    <scope>NUCLEOTIDE SEQUENCE [LARGE SCALE GENOMIC DNA]</scope>
    <source>
        <strain evidence="11 12">DIV2402</strain>
    </source>
</reference>
<evidence type="ECO:0000256" key="6">
    <source>
        <dbReference type="ARBA" id="ARBA00022989"/>
    </source>
</evidence>
<dbReference type="InterPro" id="IPR003352">
    <property type="entry name" value="PTS_EIIC"/>
</dbReference>
<dbReference type="PANTHER" id="PTHR33989">
    <property type="match status" value="1"/>
</dbReference>
<protein>
    <recommendedName>
        <fullName evidence="8">Permease IIC component</fullName>
    </recommendedName>
</protein>
<evidence type="ECO:0000256" key="3">
    <source>
        <dbReference type="ARBA" id="ARBA00022475"/>
    </source>
</evidence>
<dbReference type="PROSITE" id="PS51105">
    <property type="entry name" value="PTS_EIIC_TYPE_3"/>
    <property type="match status" value="1"/>
</dbReference>
<feature type="transmembrane region" description="Helical" evidence="9">
    <location>
        <begin position="328"/>
        <end position="350"/>
    </location>
</feature>
<evidence type="ECO:0000256" key="1">
    <source>
        <dbReference type="ARBA" id="ARBA00004651"/>
    </source>
</evidence>
<keyword evidence="6 9" id="KW-1133">Transmembrane helix</keyword>
<dbReference type="PANTHER" id="PTHR33989:SF4">
    <property type="entry name" value="PTS SYSTEM N,N'-DIACETYLCHITOBIOSE-SPECIFIC EIIC COMPONENT"/>
    <property type="match status" value="1"/>
</dbReference>
<feature type="transmembrane region" description="Helical" evidence="9">
    <location>
        <begin position="35"/>
        <end position="55"/>
    </location>
</feature>
<dbReference type="InterPro" id="IPR004796">
    <property type="entry name" value="PTS_IIC_cello"/>
</dbReference>
<feature type="domain" description="PTS EIIC type-3" evidence="10">
    <location>
        <begin position="8"/>
        <end position="395"/>
    </location>
</feature>
<feature type="transmembrane region" description="Helical" evidence="9">
    <location>
        <begin position="130"/>
        <end position="149"/>
    </location>
</feature>
<evidence type="ECO:0000256" key="2">
    <source>
        <dbReference type="ARBA" id="ARBA00022448"/>
    </source>
</evidence>
<sequence length="416" mass="45611">MKKFMHWLTTSFAPSMNKLFSRPWLAALSSSMQKIIPFILTGSLIYFYNVFVSFFPQLPDLSPIVNFSFGLISLIVAFMMANQCMEKLNHPFYITNAGLTAACVLMMAVVPQGENADSLSAFLGNLGPSGIAVGMVAGLFVSVVFHLWGKLEFMKESSIPDFVTGWINTIVPNLISLGITMILVNVLKINVFEVILSAFKPVAAIGQTLPGFILICLVPAFFYTMGISSWLFGAVTTPIFLAGIQENIDTVAVGGVAANIVTSESVFTLAFVTMGGMCATLGLNLLMCFSKSTQLKTLGRVFLAPSIFNINEPVMFGAPVVFNPLLMLPSWINSVVGAVYVWVLMSTGLLNIPSKMIQVGQVPAPISSVMVTEDFRAILWWVILFVIYLIIWYPFFKAYEKEKLAEEAQEAQETTI</sequence>
<feature type="transmembrane region" description="Helical" evidence="9">
    <location>
        <begin position="239"/>
        <end position="261"/>
    </location>
</feature>
<dbReference type="RefSeq" id="WP_207940737.1">
    <property type="nucleotide sequence ID" value="NZ_CP147251.1"/>
</dbReference>
<feature type="transmembrane region" description="Helical" evidence="9">
    <location>
        <begin position="92"/>
        <end position="110"/>
    </location>
</feature>
<name>A0ABZ2SMQ0_9ENTE</name>
<keyword evidence="7 8" id="KW-0472">Membrane</keyword>
<dbReference type="Pfam" id="PF02378">
    <property type="entry name" value="PTS_EIIC"/>
    <property type="match status" value="1"/>
</dbReference>
<keyword evidence="4 8" id="KW-0762">Sugar transport</keyword>
<feature type="transmembrane region" description="Helical" evidence="9">
    <location>
        <begin position="170"/>
        <end position="191"/>
    </location>
</feature>
<evidence type="ECO:0000256" key="9">
    <source>
        <dbReference type="SAM" id="Phobius"/>
    </source>
</evidence>
<evidence type="ECO:0000256" key="4">
    <source>
        <dbReference type="ARBA" id="ARBA00022597"/>
    </source>
</evidence>
<evidence type="ECO:0000256" key="5">
    <source>
        <dbReference type="ARBA" id="ARBA00022692"/>
    </source>
</evidence>
<dbReference type="InterPro" id="IPR051088">
    <property type="entry name" value="PTS_Sugar-EIIC/EIIB"/>
</dbReference>
<comment type="function">
    <text evidence="8">The phosphoenolpyruvate-dependent sugar phosphotransferase system (PTS), a major carbohydrate active -transport system, catalyzes the phosphorylation of incoming sugar substrates concomitant with their translocation across the cell membrane.</text>
</comment>
<evidence type="ECO:0000256" key="8">
    <source>
        <dbReference type="PIRNR" id="PIRNR006351"/>
    </source>
</evidence>